<keyword evidence="3" id="KW-1185">Reference proteome</keyword>
<feature type="region of interest" description="Disordered" evidence="1">
    <location>
        <begin position="137"/>
        <end position="156"/>
    </location>
</feature>
<accession>A0A2R6P8U9</accession>
<protein>
    <recommendedName>
        <fullName evidence="4">UBX domain-containing protein</fullName>
    </recommendedName>
</protein>
<dbReference type="EMBL" id="MLYV02000514">
    <property type="protein sequence ID" value="PSR87379.1"/>
    <property type="molecule type" value="Genomic_DNA"/>
</dbReference>
<sequence>MSASARTSFTRVDMTAGQDEESNNEQEEGEGQRVESSEEVQAEAESVVPQTPQVSLTFLTVSGRRRSMSFDPEITIGRAKELVWNAWPNGEYNNDSDGMTTVLYTHYPTYPILQSQQSINITYPSYRVARRTTASAVVPPNSVSGKDTARRGYPHQ</sequence>
<organism evidence="2 3">
    <name type="scientific">Hermanssonia centrifuga</name>
    <dbReference type="NCBI Taxonomy" id="98765"/>
    <lineage>
        <taxon>Eukaryota</taxon>
        <taxon>Fungi</taxon>
        <taxon>Dikarya</taxon>
        <taxon>Basidiomycota</taxon>
        <taxon>Agaricomycotina</taxon>
        <taxon>Agaricomycetes</taxon>
        <taxon>Polyporales</taxon>
        <taxon>Meruliaceae</taxon>
        <taxon>Hermanssonia</taxon>
    </lineage>
</organism>
<proteinExistence type="predicted"/>
<comment type="caution">
    <text evidence="2">The sequence shown here is derived from an EMBL/GenBank/DDBJ whole genome shotgun (WGS) entry which is preliminary data.</text>
</comment>
<feature type="region of interest" description="Disordered" evidence="1">
    <location>
        <begin position="1"/>
        <end position="49"/>
    </location>
</feature>
<feature type="compositionally biased region" description="Polar residues" evidence="1">
    <location>
        <begin position="1"/>
        <end position="10"/>
    </location>
</feature>
<evidence type="ECO:0000313" key="3">
    <source>
        <dbReference type="Proteomes" id="UP000186601"/>
    </source>
</evidence>
<evidence type="ECO:0000313" key="2">
    <source>
        <dbReference type="EMBL" id="PSR87379.1"/>
    </source>
</evidence>
<dbReference type="OrthoDB" id="1043111at2759"/>
<dbReference type="SUPFAM" id="SSF54236">
    <property type="entry name" value="Ubiquitin-like"/>
    <property type="match status" value="1"/>
</dbReference>
<dbReference type="Proteomes" id="UP000186601">
    <property type="component" value="Unassembled WGS sequence"/>
</dbReference>
<reference evidence="2 3" key="1">
    <citation type="submission" date="2018-02" db="EMBL/GenBank/DDBJ databases">
        <title>Genome sequence of the basidiomycete white-rot fungus Phlebia centrifuga.</title>
        <authorList>
            <person name="Granchi Z."/>
            <person name="Peng M."/>
            <person name="de Vries R.P."/>
            <person name="Hilden K."/>
            <person name="Makela M.R."/>
            <person name="Grigoriev I."/>
            <person name="Riley R."/>
        </authorList>
    </citation>
    <scope>NUCLEOTIDE SEQUENCE [LARGE SCALE GENOMIC DNA]</scope>
    <source>
        <strain evidence="2 3">FBCC195</strain>
    </source>
</reference>
<dbReference type="InterPro" id="IPR029071">
    <property type="entry name" value="Ubiquitin-like_domsf"/>
</dbReference>
<evidence type="ECO:0008006" key="4">
    <source>
        <dbReference type="Google" id="ProtNLM"/>
    </source>
</evidence>
<feature type="compositionally biased region" description="Acidic residues" evidence="1">
    <location>
        <begin position="18"/>
        <end position="29"/>
    </location>
</feature>
<dbReference type="STRING" id="98765.A0A2R6P8U9"/>
<gene>
    <name evidence="2" type="ORF">PHLCEN_2v5196</name>
</gene>
<dbReference type="Gene3D" id="3.10.20.90">
    <property type="entry name" value="Phosphatidylinositol 3-kinase Catalytic Subunit, Chain A, domain 1"/>
    <property type="match status" value="1"/>
</dbReference>
<name>A0A2R6P8U9_9APHY</name>
<evidence type="ECO:0000256" key="1">
    <source>
        <dbReference type="SAM" id="MobiDB-lite"/>
    </source>
</evidence>
<dbReference type="AlphaFoldDB" id="A0A2R6P8U9"/>